<feature type="domain" description="Carboxylesterase type B" evidence="1">
    <location>
        <begin position="35"/>
        <end position="180"/>
    </location>
</feature>
<evidence type="ECO:0000313" key="3">
    <source>
        <dbReference type="Proteomes" id="UP000007875"/>
    </source>
</evidence>
<dbReference type="AlphaFoldDB" id="H2Z9T4"/>
<dbReference type="HOGENOM" id="CLU_099474_0_0_1"/>
<dbReference type="Pfam" id="PF00135">
    <property type="entry name" value="COesterase"/>
    <property type="match status" value="1"/>
</dbReference>
<dbReference type="InterPro" id="IPR029058">
    <property type="entry name" value="AB_hydrolase_fold"/>
</dbReference>
<dbReference type="GeneTree" id="ENSGT00940000167788"/>
<proteinExistence type="predicted"/>
<dbReference type="Ensembl" id="ENSCSAVT00000014514.1">
    <property type="protein sequence ID" value="ENSCSAVP00000014349.1"/>
    <property type="gene ID" value="ENSCSAVG00000008404.1"/>
</dbReference>
<accession>H2Z9T4</accession>
<dbReference type="PANTHER" id="PTHR45570">
    <property type="entry name" value="CARBOXYLIC ESTER HYDROLASE"/>
    <property type="match status" value="1"/>
</dbReference>
<reference evidence="2" key="3">
    <citation type="submission" date="2025-09" db="UniProtKB">
        <authorList>
            <consortium name="Ensembl"/>
        </authorList>
    </citation>
    <scope>IDENTIFICATION</scope>
</reference>
<evidence type="ECO:0000259" key="1">
    <source>
        <dbReference type="Pfam" id="PF00135"/>
    </source>
</evidence>
<dbReference type="Proteomes" id="UP000007875">
    <property type="component" value="Unassembled WGS sequence"/>
</dbReference>
<dbReference type="OMA" id="CSEEAIM"/>
<dbReference type="Gene3D" id="3.40.50.1820">
    <property type="entry name" value="alpha/beta hydrolase"/>
    <property type="match status" value="1"/>
</dbReference>
<sequence>MIGTDSQEGYAVSRVIPVPISYNRLVSLFERMWHDLSTSVVQLYAPDPSLSDYRDALGNMLTHFGFTCPSRYLARAAVATKGISKKVYSFINYHPLSGPGCPAIVGSLEVLCGYAFHASELSYVWRTGPIIGQTYTEDEIPYVNSWTNYIGNFVHSGNVNKGMDAGLQSELGSFAEWPTYDAPIAGSSTGSDDWLSAALDAPYPSIEQEPLDQYCSFWDNIGYDYKIFGQVLADALNMVLEDKK</sequence>
<dbReference type="eggNOG" id="KOG4389">
    <property type="taxonomic scope" value="Eukaryota"/>
</dbReference>
<keyword evidence="3" id="KW-1185">Reference proteome</keyword>
<name>H2Z9T4_CIOSA</name>
<evidence type="ECO:0000313" key="2">
    <source>
        <dbReference type="Ensembl" id="ENSCSAVP00000014349.1"/>
    </source>
</evidence>
<dbReference type="InParanoid" id="H2Z9T4"/>
<reference evidence="2" key="2">
    <citation type="submission" date="2025-08" db="UniProtKB">
        <authorList>
            <consortium name="Ensembl"/>
        </authorList>
    </citation>
    <scope>IDENTIFICATION</scope>
</reference>
<dbReference type="InterPro" id="IPR002018">
    <property type="entry name" value="CarbesteraseB"/>
</dbReference>
<reference evidence="3" key="1">
    <citation type="submission" date="2003-08" db="EMBL/GenBank/DDBJ databases">
        <authorList>
            <person name="Birren B."/>
            <person name="Nusbaum C."/>
            <person name="Abebe A."/>
            <person name="Abouelleil A."/>
            <person name="Adekoya E."/>
            <person name="Ait-zahra M."/>
            <person name="Allen N."/>
            <person name="Allen T."/>
            <person name="An P."/>
            <person name="Anderson M."/>
            <person name="Anderson S."/>
            <person name="Arachchi H."/>
            <person name="Armbruster J."/>
            <person name="Bachantsang P."/>
            <person name="Baldwin J."/>
            <person name="Barry A."/>
            <person name="Bayul T."/>
            <person name="Blitshsteyn B."/>
            <person name="Bloom T."/>
            <person name="Blye J."/>
            <person name="Boguslavskiy L."/>
            <person name="Borowsky M."/>
            <person name="Boukhgalter B."/>
            <person name="Brunache A."/>
            <person name="Butler J."/>
            <person name="Calixte N."/>
            <person name="Calvo S."/>
            <person name="Camarata J."/>
            <person name="Campo K."/>
            <person name="Chang J."/>
            <person name="Cheshatsang Y."/>
            <person name="Citroen M."/>
            <person name="Collymore A."/>
            <person name="Considine T."/>
            <person name="Cook A."/>
            <person name="Cooke P."/>
            <person name="Corum B."/>
            <person name="Cuomo C."/>
            <person name="David R."/>
            <person name="Dawoe T."/>
            <person name="Degray S."/>
            <person name="Dodge S."/>
            <person name="Dooley K."/>
            <person name="Dorje P."/>
            <person name="Dorjee K."/>
            <person name="Dorris L."/>
            <person name="Duffey N."/>
            <person name="Dupes A."/>
            <person name="Elkins T."/>
            <person name="Engels R."/>
            <person name="Erickson J."/>
            <person name="Farina A."/>
            <person name="Faro S."/>
            <person name="Ferreira P."/>
            <person name="Fischer H."/>
            <person name="Fitzgerald M."/>
            <person name="Foley K."/>
            <person name="Gage D."/>
            <person name="Galagan J."/>
            <person name="Gearin G."/>
            <person name="Gnerre S."/>
            <person name="Gnirke A."/>
            <person name="Goyette A."/>
            <person name="Graham J."/>
            <person name="Grandbois E."/>
            <person name="Gyaltsen K."/>
            <person name="Hafez N."/>
            <person name="Hagopian D."/>
            <person name="Hagos B."/>
            <person name="Hall J."/>
            <person name="Hatcher B."/>
            <person name="Heller A."/>
            <person name="Higgins H."/>
            <person name="Honan T."/>
            <person name="Horn A."/>
            <person name="Houde N."/>
            <person name="Hughes L."/>
            <person name="Hulme W."/>
            <person name="Husby E."/>
            <person name="Iliev I."/>
            <person name="Jaffe D."/>
            <person name="Jones C."/>
            <person name="Kamal M."/>
            <person name="Kamat A."/>
            <person name="Kamvysselis M."/>
            <person name="Karlsson E."/>
            <person name="Kells C."/>
            <person name="Kieu A."/>
            <person name="Kisner P."/>
            <person name="Kodira C."/>
            <person name="Kulbokas E."/>
            <person name="Labutti K."/>
            <person name="Lama D."/>
            <person name="Landers T."/>
            <person name="Leger J."/>
            <person name="Levine S."/>
            <person name="Lewis D."/>
            <person name="Lewis T."/>
            <person name="Lindblad-toh K."/>
            <person name="Liu X."/>
            <person name="Lokyitsang T."/>
            <person name="Lokyitsang Y."/>
            <person name="Lucien O."/>
            <person name="Lui A."/>
            <person name="Ma L.J."/>
            <person name="Mabbitt R."/>
            <person name="Macdonald J."/>
            <person name="Maclean C."/>
            <person name="Major J."/>
            <person name="Manning J."/>
            <person name="Marabella R."/>
            <person name="Maru K."/>
            <person name="Matthews C."/>
            <person name="Mauceli E."/>
            <person name="Mccarthy M."/>
            <person name="Mcdonough S."/>
            <person name="Mcghee T."/>
            <person name="Meldrim J."/>
            <person name="Meneus L."/>
            <person name="Mesirov J."/>
            <person name="Mihalev A."/>
            <person name="Mihova T."/>
            <person name="Mikkelsen T."/>
            <person name="Mlenga V."/>
            <person name="Moru K."/>
            <person name="Mozes J."/>
            <person name="Mulrain L."/>
            <person name="Munson G."/>
            <person name="Naylor J."/>
            <person name="Newes C."/>
            <person name="Nguyen C."/>
            <person name="Nguyen N."/>
            <person name="Nguyen T."/>
            <person name="Nicol R."/>
            <person name="Nielsen C."/>
            <person name="Nizzari M."/>
            <person name="Norbu C."/>
            <person name="Norbu N."/>
            <person name="O'donnell P."/>
            <person name="Okoawo O."/>
            <person name="O'leary S."/>
            <person name="Omotosho B."/>
            <person name="O'neill K."/>
            <person name="Osman S."/>
            <person name="Parker S."/>
            <person name="Perrin D."/>
            <person name="Phunkhang P."/>
            <person name="Piqani B."/>
            <person name="Purcell S."/>
            <person name="Rachupka T."/>
            <person name="Ramasamy U."/>
            <person name="Rameau R."/>
            <person name="Ray V."/>
            <person name="Raymond C."/>
            <person name="Retta R."/>
            <person name="Richardson S."/>
            <person name="Rise C."/>
            <person name="Rodriguez J."/>
            <person name="Rogers J."/>
            <person name="Rogov P."/>
            <person name="Rutman M."/>
            <person name="Schupbach R."/>
            <person name="Seaman C."/>
            <person name="Settipalli S."/>
            <person name="Sharpe T."/>
            <person name="Sheridan J."/>
            <person name="Sherpa N."/>
            <person name="Shi J."/>
            <person name="Smirnov S."/>
            <person name="Smith C."/>
            <person name="Sougnez C."/>
            <person name="Spencer B."/>
            <person name="Stalker J."/>
            <person name="Stange-thomann N."/>
            <person name="Stavropoulos S."/>
            <person name="Stetson K."/>
            <person name="Stone C."/>
            <person name="Stone S."/>
            <person name="Stubbs M."/>
            <person name="Talamas J."/>
            <person name="Tchuinga P."/>
            <person name="Tenzing P."/>
            <person name="Tesfaye S."/>
            <person name="Theodore J."/>
            <person name="Thoulutsang Y."/>
            <person name="Topham K."/>
            <person name="Towey S."/>
            <person name="Tsamla T."/>
            <person name="Tsomo N."/>
            <person name="Vallee D."/>
            <person name="Vassiliev H."/>
            <person name="Venkataraman V."/>
            <person name="Vinson J."/>
            <person name="Vo A."/>
            <person name="Wade C."/>
            <person name="Wang S."/>
            <person name="Wangchuk T."/>
            <person name="Wangdi T."/>
            <person name="Whittaker C."/>
            <person name="Wilkinson J."/>
            <person name="Wu Y."/>
            <person name="Wyman D."/>
            <person name="Yadav S."/>
            <person name="Yang S."/>
            <person name="Yang X."/>
            <person name="Yeager S."/>
            <person name="Yee E."/>
            <person name="Young G."/>
            <person name="Zainoun J."/>
            <person name="Zembeck L."/>
            <person name="Zimmer A."/>
            <person name="Zody M."/>
            <person name="Lander E."/>
        </authorList>
    </citation>
    <scope>NUCLEOTIDE SEQUENCE [LARGE SCALE GENOMIC DNA]</scope>
</reference>
<organism evidence="2 3">
    <name type="scientific">Ciona savignyi</name>
    <name type="common">Pacific transparent sea squirt</name>
    <dbReference type="NCBI Taxonomy" id="51511"/>
    <lineage>
        <taxon>Eukaryota</taxon>
        <taxon>Metazoa</taxon>
        <taxon>Chordata</taxon>
        <taxon>Tunicata</taxon>
        <taxon>Ascidiacea</taxon>
        <taxon>Phlebobranchia</taxon>
        <taxon>Cionidae</taxon>
        <taxon>Ciona</taxon>
    </lineage>
</organism>
<dbReference type="PANTHER" id="PTHR45570:SF2">
    <property type="entry name" value="ACETYLCHOLINESTERASE 1-LIKE"/>
    <property type="match status" value="1"/>
</dbReference>
<dbReference type="SUPFAM" id="SSF53474">
    <property type="entry name" value="alpha/beta-Hydrolases"/>
    <property type="match status" value="1"/>
</dbReference>
<dbReference type="STRING" id="51511.ENSCSAVP00000014349"/>
<protein>
    <recommendedName>
        <fullName evidence="1">Carboxylesterase type B domain-containing protein</fullName>
    </recommendedName>
</protein>